<proteinExistence type="predicted"/>
<name>Q6IJI0_DROME</name>
<sequence length="50" mass="5242">MGLTTESSYDLGNLGAGGSMLAPTRLPFQWSVGVAMVVVEGREEAMLALK</sequence>
<gene>
    <name evidence="1" type="ORF">HDC14877</name>
</gene>
<evidence type="ECO:0000313" key="1">
    <source>
        <dbReference type="EMBL" id="DAA04241.1"/>
    </source>
</evidence>
<dbReference type="AlphaFoldDB" id="Q6IJI0"/>
<dbReference type="EMBL" id="BK002736">
    <property type="protein sequence ID" value="DAA04241.1"/>
    <property type="molecule type" value="Genomic_DNA"/>
</dbReference>
<organism evidence="1">
    <name type="scientific">Drosophila melanogaster</name>
    <name type="common">Fruit fly</name>
    <dbReference type="NCBI Taxonomy" id="7227"/>
    <lineage>
        <taxon>Eukaryota</taxon>
        <taxon>Metazoa</taxon>
        <taxon>Ecdysozoa</taxon>
        <taxon>Arthropoda</taxon>
        <taxon>Hexapoda</taxon>
        <taxon>Insecta</taxon>
        <taxon>Pterygota</taxon>
        <taxon>Neoptera</taxon>
        <taxon>Endopterygota</taxon>
        <taxon>Diptera</taxon>
        <taxon>Brachycera</taxon>
        <taxon>Muscomorpha</taxon>
        <taxon>Ephydroidea</taxon>
        <taxon>Drosophilidae</taxon>
        <taxon>Drosophila</taxon>
        <taxon>Sophophora</taxon>
    </lineage>
</organism>
<reference evidence="1" key="1">
    <citation type="journal article" date="2003" name="Genome Biol.">
        <title>An integrated gene annotation and transcriptional profiling approach towards the full gene content of the Drosophila genome.</title>
        <authorList>
            <person name="Hild M."/>
            <person name="Beckmann B."/>
            <person name="Haas S.A."/>
            <person name="Koch B."/>
            <person name="Solovyev V."/>
            <person name="Busold C."/>
            <person name="Fellenberg K."/>
            <person name="Boutros M."/>
            <person name="Vingron M."/>
            <person name="Sauer F."/>
            <person name="Hoheisel J.D."/>
            <person name="Paro R."/>
        </authorList>
    </citation>
    <scope>NUCLEOTIDE SEQUENCE</scope>
</reference>
<accession>Q6IJI0</accession>
<protein>
    <submittedName>
        <fullName evidence="1">HDC14877</fullName>
    </submittedName>
</protein>